<feature type="region of interest" description="Disordered" evidence="1">
    <location>
        <begin position="36"/>
        <end position="55"/>
    </location>
</feature>
<dbReference type="InterPro" id="IPR010730">
    <property type="entry name" value="HET"/>
</dbReference>
<keyword evidence="4" id="KW-1185">Reference proteome</keyword>
<evidence type="ECO:0000256" key="1">
    <source>
        <dbReference type="SAM" id="MobiDB-lite"/>
    </source>
</evidence>
<dbReference type="PANTHER" id="PTHR33112:SF16">
    <property type="entry name" value="HETEROKARYON INCOMPATIBILITY DOMAIN-CONTAINING PROTEIN"/>
    <property type="match status" value="1"/>
</dbReference>
<protein>
    <submittedName>
        <fullName evidence="3">HET-domain-containing protein</fullName>
    </submittedName>
</protein>
<dbReference type="STRING" id="114155.A0A4Q9PP15"/>
<dbReference type="EMBL" id="ML145158">
    <property type="protein sequence ID" value="TBU56043.1"/>
    <property type="molecule type" value="Genomic_DNA"/>
</dbReference>
<organism evidence="3 4">
    <name type="scientific">Dichomitus squalens</name>
    <dbReference type="NCBI Taxonomy" id="114155"/>
    <lineage>
        <taxon>Eukaryota</taxon>
        <taxon>Fungi</taxon>
        <taxon>Dikarya</taxon>
        <taxon>Basidiomycota</taxon>
        <taxon>Agaricomycotina</taxon>
        <taxon>Agaricomycetes</taxon>
        <taxon>Polyporales</taxon>
        <taxon>Polyporaceae</taxon>
        <taxon>Dichomitus</taxon>
    </lineage>
</organism>
<evidence type="ECO:0000313" key="4">
    <source>
        <dbReference type="Proteomes" id="UP000292082"/>
    </source>
</evidence>
<sequence>MPCSPEILPRIRLYVRNLFRRYIACSASIAESESLDHQALTGSPTHPPEPNEGKQYCQIDTPSTSLVCDFCWEGLFAQGPFQRAWTLQKTPHPGFSQKTTWEQVEVSSHRGCQWCTLVLATRTPGAAHQETVRVTIRFRVSSTNNGETPEGIQMMVLVIDGEPHSSYYIYTSRDNPAAPFIVARDRLLQLNSSYAIAMAQESLMNCLRNHQQCSTAHVSILPTRVIDCLDPRNLKLYVSNGEKAPYVALSYVWGEPQSHRTTTENVDAYLRRIDSSLLPQTTKDAIECTHAFGHRYLWIDSLCILQDSEEDKAREISQMCSIYRHAYFTIIAASAPKVGAGFLQERPPPSSDEVTLPFRCPDGSVGTMSLSPVWRQYDGSTEPVNQRAWCLQERLLSPRALVYASHTLQFHCQTSIVNVGNAVCGPMLGQRLPEMLFRPDSRIPSPLSSRDLKMLRWAWIETVGDYSQRAITEPGDKLVAFAAVPELFARAWKSEYLAGLWRRSLTQDLLWHTNFETRFARPSKYRAPSWSWAAVDGHILTSSMDDRLDPQSGETRGCDILGCDLLLATPLLPYGKVSSGTLSVRAVMVKATWNPESSMPDLYLPTDLAPEASQDVLFPHASPVAQVERMHIGCAYPDAVEDVLEIWAVPVLWNGLRQYTAGLIVTRAGEGDQYRRVGYFHSPEDSPAGLSWMLSQDRREIVVV</sequence>
<dbReference type="AlphaFoldDB" id="A0A4Q9PP15"/>
<reference evidence="3 4" key="1">
    <citation type="submission" date="2019-01" db="EMBL/GenBank/DDBJ databases">
        <title>Draft genome sequences of three monokaryotic isolates of the white-rot basidiomycete fungus Dichomitus squalens.</title>
        <authorList>
            <consortium name="DOE Joint Genome Institute"/>
            <person name="Lopez S.C."/>
            <person name="Andreopoulos B."/>
            <person name="Pangilinan J."/>
            <person name="Lipzen A."/>
            <person name="Riley R."/>
            <person name="Ahrendt S."/>
            <person name="Ng V."/>
            <person name="Barry K."/>
            <person name="Daum C."/>
            <person name="Grigoriev I.V."/>
            <person name="Hilden K.S."/>
            <person name="Makela M.R."/>
            <person name="de Vries R.P."/>
        </authorList>
    </citation>
    <scope>NUCLEOTIDE SEQUENCE [LARGE SCALE GENOMIC DNA]</scope>
    <source>
        <strain evidence="3 4">CBS 464.89</strain>
    </source>
</reference>
<accession>A0A4Q9PP15</accession>
<evidence type="ECO:0000313" key="3">
    <source>
        <dbReference type="EMBL" id="TBU56043.1"/>
    </source>
</evidence>
<gene>
    <name evidence="3" type="ORF">BD310DRAFT_641676</name>
</gene>
<dbReference type="Pfam" id="PF06985">
    <property type="entry name" value="HET"/>
    <property type="match status" value="1"/>
</dbReference>
<feature type="domain" description="Heterokaryon incompatibility" evidence="2">
    <location>
        <begin position="246"/>
        <end position="393"/>
    </location>
</feature>
<proteinExistence type="predicted"/>
<dbReference type="PANTHER" id="PTHR33112">
    <property type="entry name" value="DOMAIN PROTEIN, PUTATIVE-RELATED"/>
    <property type="match status" value="1"/>
</dbReference>
<evidence type="ECO:0000259" key="2">
    <source>
        <dbReference type="Pfam" id="PF06985"/>
    </source>
</evidence>
<name>A0A4Q9PP15_9APHY</name>
<dbReference type="Proteomes" id="UP000292082">
    <property type="component" value="Unassembled WGS sequence"/>
</dbReference>